<dbReference type="SMART" id="SM00235">
    <property type="entry name" value="ZnMc"/>
    <property type="match status" value="1"/>
</dbReference>
<dbReference type="Proteomes" id="UP000694620">
    <property type="component" value="Chromosome 2"/>
</dbReference>
<dbReference type="FunFam" id="2.60.120.290:FF:000005">
    <property type="entry name" value="Procollagen C-endopeptidase enhancer 1"/>
    <property type="match status" value="2"/>
</dbReference>
<dbReference type="InterPro" id="IPR035914">
    <property type="entry name" value="Sperma_CUB_dom_sf"/>
</dbReference>
<evidence type="ECO:0000256" key="10">
    <source>
        <dbReference type="PROSITE-ProRule" id="PRU00059"/>
    </source>
</evidence>
<evidence type="ECO:0000256" key="11">
    <source>
        <dbReference type="PROSITE-ProRule" id="PRU01211"/>
    </source>
</evidence>
<dbReference type="GO" id="GO:0004222">
    <property type="term" value="F:metalloendopeptidase activity"/>
    <property type="evidence" value="ECO:0007669"/>
    <property type="project" value="UniProtKB-UniRule"/>
</dbReference>
<dbReference type="Ensembl" id="ENSECRT00000006314.1">
    <property type="protein sequence ID" value="ENSECRP00000006215.1"/>
    <property type="gene ID" value="ENSECRG00000004052.1"/>
</dbReference>
<dbReference type="InterPro" id="IPR000859">
    <property type="entry name" value="CUB_dom"/>
</dbReference>
<dbReference type="GO" id="GO:0060473">
    <property type="term" value="C:cortical granule"/>
    <property type="evidence" value="ECO:0007669"/>
    <property type="project" value="UniProtKB-SubCell"/>
</dbReference>
<feature type="binding site" evidence="11">
    <location>
        <position position="202"/>
    </location>
    <ligand>
        <name>Zn(2+)</name>
        <dbReference type="ChEBI" id="CHEBI:29105"/>
        <note>catalytic</note>
    </ligand>
</feature>
<dbReference type="GeneTree" id="ENSGT00940000161051"/>
<evidence type="ECO:0000256" key="3">
    <source>
        <dbReference type="ARBA" id="ARBA00022723"/>
    </source>
</evidence>
<comment type="subcellular location">
    <subcellularLocation>
        <location evidence="9">Cytoplasmic vesicle</location>
        <location evidence="9">Secretory vesicle</location>
        <location evidence="9">Cortical granule</location>
    </subcellularLocation>
</comment>
<dbReference type="EC" id="3.4.24.-" evidence="12"/>
<evidence type="ECO:0000256" key="9">
    <source>
        <dbReference type="ARBA" id="ARBA00037865"/>
    </source>
</evidence>
<feature type="domain" description="CUB" evidence="14">
    <location>
        <begin position="383"/>
        <end position="492"/>
    </location>
</feature>
<reference evidence="16" key="3">
    <citation type="submission" date="2025-09" db="UniProtKB">
        <authorList>
            <consortium name="Ensembl"/>
        </authorList>
    </citation>
    <scope>IDENTIFICATION</scope>
</reference>
<evidence type="ECO:0000259" key="15">
    <source>
        <dbReference type="PROSITE" id="PS51864"/>
    </source>
</evidence>
<keyword evidence="2 11" id="KW-0645">Protease</keyword>
<dbReference type="SUPFAM" id="SSF55486">
    <property type="entry name" value="Metalloproteases ('zincins'), catalytic domain"/>
    <property type="match status" value="1"/>
</dbReference>
<feature type="active site" evidence="11">
    <location>
        <position position="193"/>
    </location>
</feature>
<dbReference type="SMART" id="SM00042">
    <property type="entry name" value="CUB"/>
    <property type="match status" value="2"/>
</dbReference>
<dbReference type="GO" id="GO:0006508">
    <property type="term" value="P:proteolysis"/>
    <property type="evidence" value="ECO:0007669"/>
    <property type="project" value="UniProtKB-KW"/>
</dbReference>
<dbReference type="AlphaFoldDB" id="A0A8C4RST4"/>
<dbReference type="CDD" id="cd00041">
    <property type="entry name" value="CUB"/>
    <property type="match status" value="2"/>
</dbReference>
<evidence type="ECO:0000256" key="6">
    <source>
        <dbReference type="ARBA" id="ARBA00022833"/>
    </source>
</evidence>
<keyword evidence="5 11" id="KW-0378">Hydrolase</keyword>
<accession>A0A8C4RST4</accession>
<keyword evidence="7 11" id="KW-0482">Metalloprotease</keyword>
<sequence>MRRQPPWSRRGPRERRRDFPTQWDPWPPSLLEPGRRLLPPHSASWRKSLPGTSGVLCKRQHFRHTKKCCRMDIISNLVMLRELDIRRVINRNAMKCFDSSTDCFWSKSSDGTVYVPYTISSAFNDVQRSTILDAMKTFASETCVQFIPQTNEVDYVSIESDVGCYAYIGKIGGAQTVSLDVNGCVYNGVIQHELNHALGFVHEHTRSDRDLYVEIIWEYISEDEVQNFEKQDTNNLGTPYDYSSVMHYSNYAFTNVSGMATIVPIPDPTAFLTPSGRTFTSPNYPSPYPMNANYLYLIHIPSGQVSLQFSSFNIQNTPSCSGDYIKAYDGSSTSSPVLRDKTCGNMSIPALTGSSSSVLVQFVTDASVTAPGFIASYIISGPTQILLTGASGTFTSPNYPSPYPNNENYVYLIQIPSGQVSMTETLDNTPSCSGDYIKVYDGSSTSSPVLRDKTCGNMSIPALTGSSSSVLVQFVTDASVTAPGFIASYSTCK</sequence>
<evidence type="ECO:0000256" key="4">
    <source>
        <dbReference type="ARBA" id="ARBA00022729"/>
    </source>
</evidence>
<evidence type="ECO:0000256" key="1">
    <source>
        <dbReference type="ARBA" id="ARBA00022490"/>
    </source>
</evidence>
<evidence type="ECO:0000256" key="8">
    <source>
        <dbReference type="ARBA" id="ARBA00023157"/>
    </source>
</evidence>
<proteinExistence type="predicted"/>
<feature type="domain" description="Peptidase M12A" evidence="15">
    <location>
        <begin position="92"/>
        <end position="302"/>
    </location>
</feature>
<dbReference type="InterPro" id="IPR006026">
    <property type="entry name" value="Peptidase_Metallo"/>
</dbReference>
<keyword evidence="17" id="KW-1185">Reference proteome</keyword>
<dbReference type="SUPFAM" id="SSF49854">
    <property type="entry name" value="Spermadhesin, CUB domain"/>
    <property type="match status" value="2"/>
</dbReference>
<keyword evidence="6 11" id="KW-0862">Zinc</keyword>
<dbReference type="Gene3D" id="2.60.120.290">
    <property type="entry name" value="Spermadhesin, CUB domain"/>
    <property type="match status" value="2"/>
</dbReference>
<keyword evidence="8" id="KW-1015">Disulfide bond</keyword>
<dbReference type="Pfam" id="PF00431">
    <property type="entry name" value="CUB"/>
    <property type="match status" value="2"/>
</dbReference>
<evidence type="ECO:0000313" key="17">
    <source>
        <dbReference type="Proteomes" id="UP000694620"/>
    </source>
</evidence>
<dbReference type="PROSITE" id="PS01180">
    <property type="entry name" value="CUB"/>
    <property type="match status" value="2"/>
</dbReference>
<reference evidence="16" key="2">
    <citation type="submission" date="2025-08" db="UniProtKB">
        <authorList>
            <consortium name="Ensembl"/>
        </authorList>
    </citation>
    <scope>IDENTIFICATION</scope>
</reference>
<evidence type="ECO:0000256" key="7">
    <source>
        <dbReference type="ARBA" id="ARBA00023049"/>
    </source>
</evidence>
<evidence type="ECO:0000313" key="16">
    <source>
        <dbReference type="Ensembl" id="ENSECRP00000006215.1"/>
    </source>
</evidence>
<keyword evidence="1" id="KW-0963">Cytoplasm</keyword>
<keyword evidence="4" id="KW-0732">Signal</keyword>
<comment type="caution">
    <text evidence="10">Lacks conserved residue(s) required for the propagation of feature annotation.</text>
</comment>
<dbReference type="Pfam" id="PF01400">
    <property type="entry name" value="Astacin"/>
    <property type="match status" value="1"/>
</dbReference>
<feature type="binding site" evidence="11">
    <location>
        <position position="196"/>
    </location>
    <ligand>
        <name>Zn(2+)</name>
        <dbReference type="ChEBI" id="CHEBI:29105"/>
        <note>catalytic</note>
    </ligand>
</feature>
<dbReference type="InterPro" id="IPR024079">
    <property type="entry name" value="MetalloPept_cat_dom_sf"/>
</dbReference>
<keyword evidence="3 11" id="KW-0479">Metal-binding</keyword>
<dbReference type="PRINTS" id="PR00480">
    <property type="entry name" value="ASTACIN"/>
</dbReference>
<dbReference type="PANTHER" id="PTHR10127:SF899">
    <property type="entry name" value="ASTACIN-LIKE METALLOENDOPEPTIDASE-RELATED"/>
    <property type="match status" value="1"/>
</dbReference>
<evidence type="ECO:0000256" key="12">
    <source>
        <dbReference type="RuleBase" id="RU361183"/>
    </source>
</evidence>
<feature type="domain" description="CUB" evidence="14">
    <location>
        <begin position="268"/>
        <end position="380"/>
    </location>
</feature>
<feature type="binding site" evidence="11">
    <location>
        <position position="192"/>
    </location>
    <ligand>
        <name>Zn(2+)</name>
        <dbReference type="ChEBI" id="CHEBI:29105"/>
        <note>catalytic</note>
    </ligand>
</feature>
<evidence type="ECO:0000259" key="14">
    <source>
        <dbReference type="PROSITE" id="PS01180"/>
    </source>
</evidence>
<dbReference type="InterPro" id="IPR001506">
    <property type="entry name" value="Peptidase_M12A"/>
</dbReference>
<dbReference type="PANTHER" id="PTHR10127">
    <property type="entry name" value="DISCOIDIN, CUB, EGF, LAMININ , AND ZINC METALLOPROTEASE DOMAIN CONTAINING"/>
    <property type="match status" value="1"/>
</dbReference>
<feature type="region of interest" description="Disordered" evidence="13">
    <location>
        <begin position="1"/>
        <end position="27"/>
    </location>
</feature>
<dbReference type="GO" id="GO:0008270">
    <property type="term" value="F:zinc ion binding"/>
    <property type="evidence" value="ECO:0007669"/>
    <property type="project" value="UniProtKB-UniRule"/>
</dbReference>
<evidence type="ECO:0000256" key="2">
    <source>
        <dbReference type="ARBA" id="ARBA00022670"/>
    </source>
</evidence>
<protein>
    <recommendedName>
        <fullName evidence="12">Metalloendopeptidase</fullName>
        <ecNumber evidence="12">3.4.24.-</ecNumber>
    </recommendedName>
</protein>
<dbReference type="PROSITE" id="PS51864">
    <property type="entry name" value="ASTACIN"/>
    <property type="match status" value="1"/>
</dbReference>
<comment type="cofactor">
    <cofactor evidence="11 12">
        <name>Zn(2+)</name>
        <dbReference type="ChEBI" id="CHEBI:29105"/>
    </cofactor>
    <text evidence="11 12">Binds 1 zinc ion per subunit.</text>
</comment>
<dbReference type="FunFam" id="3.40.390.10:FF:000040">
    <property type="entry name" value="Metalloendopeptidase"/>
    <property type="match status" value="1"/>
</dbReference>
<evidence type="ECO:0000256" key="13">
    <source>
        <dbReference type="SAM" id="MobiDB-lite"/>
    </source>
</evidence>
<name>A0A8C4RST4_ERPCA</name>
<organism evidence="16 17">
    <name type="scientific">Erpetoichthys calabaricus</name>
    <name type="common">Rope fish</name>
    <name type="synonym">Calamoichthys calabaricus</name>
    <dbReference type="NCBI Taxonomy" id="27687"/>
    <lineage>
        <taxon>Eukaryota</taxon>
        <taxon>Metazoa</taxon>
        <taxon>Chordata</taxon>
        <taxon>Craniata</taxon>
        <taxon>Vertebrata</taxon>
        <taxon>Euteleostomi</taxon>
        <taxon>Actinopterygii</taxon>
        <taxon>Polypteriformes</taxon>
        <taxon>Polypteridae</taxon>
        <taxon>Erpetoichthys</taxon>
    </lineage>
</organism>
<evidence type="ECO:0000256" key="5">
    <source>
        <dbReference type="ARBA" id="ARBA00022801"/>
    </source>
</evidence>
<dbReference type="Gene3D" id="3.40.390.10">
    <property type="entry name" value="Collagenase (Catalytic Domain)"/>
    <property type="match status" value="1"/>
</dbReference>
<reference evidence="16" key="1">
    <citation type="submission" date="2021-06" db="EMBL/GenBank/DDBJ databases">
        <authorList>
            <consortium name="Wellcome Sanger Institute Data Sharing"/>
        </authorList>
    </citation>
    <scope>NUCLEOTIDE SEQUENCE [LARGE SCALE GENOMIC DNA]</scope>
</reference>